<accession>U5CW29</accession>
<gene>
    <name evidence="1" type="ORF">O163_06545</name>
</gene>
<dbReference type="Proteomes" id="UP000016856">
    <property type="component" value="Unassembled WGS sequence"/>
</dbReference>
<evidence type="ECO:0000313" key="2">
    <source>
        <dbReference type="Proteomes" id="UP000016856"/>
    </source>
</evidence>
<evidence type="ECO:0000313" key="1">
    <source>
        <dbReference type="EMBL" id="ERM92267.1"/>
    </source>
</evidence>
<reference evidence="1 2" key="1">
    <citation type="journal article" date="2013" name="Genome Announc.">
        <title>Draft Genome Sequence of an Anaerobic and Extremophilic Bacterium, Caldanaerobacter yonseiensis, Isolated from a Geothermal Hot Stream.</title>
        <authorList>
            <person name="Lee S.J."/>
            <person name="Lee Y.J."/>
            <person name="Park G.S."/>
            <person name="Kim B.C."/>
            <person name="Lee S.J."/>
            <person name="Shin J.H."/>
            <person name="Lee D.W."/>
        </authorList>
    </citation>
    <scope>NUCLEOTIDE SEQUENCE [LARGE SCALE GENOMIC DNA]</scope>
    <source>
        <strain evidence="1 2">KB-1</strain>
    </source>
</reference>
<organism evidence="1 2">
    <name type="scientific">Caldanaerobacter subterraneus subsp. yonseiensis KB-1</name>
    <dbReference type="NCBI Taxonomy" id="1388761"/>
    <lineage>
        <taxon>Bacteria</taxon>
        <taxon>Bacillati</taxon>
        <taxon>Bacillota</taxon>
        <taxon>Clostridia</taxon>
        <taxon>Thermoanaerobacterales</taxon>
        <taxon>Thermoanaerobacteraceae</taxon>
        <taxon>Caldanaerobacter</taxon>
    </lineage>
</organism>
<protein>
    <submittedName>
        <fullName evidence="1">Uncharacterized protein</fullName>
    </submittedName>
</protein>
<comment type="caution">
    <text evidence="1">The sequence shown here is derived from an EMBL/GenBank/DDBJ whole genome shotgun (WGS) entry which is preliminary data.</text>
</comment>
<dbReference type="EMBL" id="AXDC01000013">
    <property type="protein sequence ID" value="ERM92267.1"/>
    <property type="molecule type" value="Genomic_DNA"/>
</dbReference>
<dbReference type="AlphaFoldDB" id="U5CW29"/>
<dbReference type="PATRIC" id="fig|1388761.3.peg.1315"/>
<proteinExistence type="predicted"/>
<sequence length="47" mass="5465">MFVFKLLYGLKNFSHNFPFIKAETYERQAQSLSFFIGSLSIVEVGIF</sequence>
<name>U5CW29_CALSX</name>